<accession>A0ACD0P641</accession>
<proteinExistence type="predicted"/>
<evidence type="ECO:0000313" key="2">
    <source>
        <dbReference type="Proteomes" id="UP000245626"/>
    </source>
</evidence>
<evidence type="ECO:0000313" key="1">
    <source>
        <dbReference type="EMBL" id="PWN53522.1"/>
    </source>
</evidence>
<keyword evidence="2" id="KW-1185">Reference proteome</keyword>
<dbReference type="EMBL" id="KZ819721">
    <property type="protein sequence ID" value="PWN53522.1"/>
    <property type="molecule type" value="Genomic_DNA"/>
</dbReference>
<gene>
    <name evidence="1" type="ORF">IE53DRAFT_310043</name>
</gene>
<reference evidence="1 2" key="1">
    <citation type="journal article" date="2018" name="Mol. Biol. Evol.">
        <title>Broad Genomic Sampling Reveals a Smut Pathogenic Ancestry of the Fungal Clade Ustilaginomycotina.</title>
        <authorList>
            <person name="Kijpornyongpan T."/>
            <person name="Mondo S.J."/>
            <person name="Barry K."/>
            <person name="Sandor L."/>
            <person name="Lee J."/>
            <person name="Lipzen A."/>
            <person name="Pangilinan J."/>
            <person name="LaButti K."/>
            <person name="Hainaut M."/>
            <person name="Henrissat B."/>
            <person name="Grigoriev I.V."/>
            <person name="Spatafora J.W."/>
            <person name="Aime M.C."/>
        </authorList>
    </citation>
    <scope>NUCLEOTIDE SEQUENCE [LARGE SCALE GENOMIC DNA]</scope>
    <source>
        <strain evidence="1 2">SA 807</strain>
    </source>
</reference>
<protein>
    <submittedName>
        <fullName evidence="1">Uncharacterized protein</fullName>
    </submittedName>
</protein>
<name>A0ACD0P641_9BASI</name>
<organism evidence="1 2">
    <name type="scientific">Violaceomyces palustris</name>
    <dbReference type="NCBI Taxonomy" id="1673888"/>
    <lineage>
        <taxon>Eukaryota</taxon>
        <taxon>Fungi</taxon>
        <taxon>Dikarya</taxon>
        <taxon>Basidiomycota</taxon>
        <taxon>Ustilaginomycotina</taxon>
        <taxon>Ustilaginomycetes</taxon>
        <taxon>Violaceomycetales</taxon>
        <taxon>Violaceomycetaceae</taxon>
        <taxon>Violaceomyces</taxon>
    </lineage>
</organism>
<dbReference type="Proteomes" id="UP000245626">
    <property type="component" value="Unassembled WGS sequence"/>
</dbReference>
<sequence length="268" mass="28496">MATSSTPQTKRRAANLLRDYYGIGSGGGGTPRPNEPPLDPTDPDSPSFDKDLYYKTLLSTSSLSQLLSKESQLITEIRELDGERQSLVYNHHHELVAASDTIRNMKTRAESLDPSLESLRSSFSAMSRLCSELESLKPSRPSSQGKQEANEVVVLDPIKDLEPIVTLPIKLRDLIVVDADVKEGEERKNQGLAAAERLWSQMESVLSAWSDAGVPGVREIASDCRAVLREGRKSASGAAGDGGGGAVGTKGFGRSSGGEAGVLTAGGA</sequence>